<dbReference type="EMBL" id="JANPWB010000014">
    <property type="protein sequence ID" value="KAJ1095932.1"/>
    <property type="molecule type" value="Genomic_DNA"/>
</dbReference>
<sequence length="98" mass="10729">MRPSCQSSRRVTPPANTAWTAGPHAAVPSFSGEERRSNQGRSITAQVGVLVGAGLYPVTNRRILWEVLSQSFAWPRPLPVSRYRAGVRSACPRLQARS</sequence>
<evidence type="ECO:0000313" key="2">
    <source>
        <dbReference type="EMBL" id="KAJ1095932.1"/>
    </source>
</evidence>
<gene>
    <name evidence="2" type="ORF">NDU88_001082</name>
</gene>
<comment type="caution">
    <text evidence="2">The sequence shown here is derived from an EMBL/GenBank/DDBJ whole genome shotgun (WGS) entry which is preliminary data.</text>
</comment>
<dbReference type="AlphaFoldDB" id="A0AAV7LXN8"/>
<keyword evidence="3" id="KW-1185">Reference proteome</keyword>
<feature type="compositionally biased region" description="Polar residues" evidence="1">
    <location>
        <begin position="1"/>
        <end position="19"/>
    </location>
</feature>
<evidence type="ECO:0000313" key="3">
    <source>
        <dbReference type="Proteomes" id="UP001066276"/>
    </source>
</evidence>
<organism evidence="2 3">
    <name type="scientific">Pleurodeles waltl</name>
    <name type="common">Iberian ribbed newt</name>
    <dbReference type="NCBI Taxonomy" id="8319"/>
    <lineage>
        <taxon>Eukaryota</taxon>
        <taxon>Metazoa</taxon>
        <taxon>Chordata</taxon>
        <taxon>Craniata</taxon>
        <taxon>Vertebrata</taxon>
        <taxon>Euteleostomi</taxon>
        <taxon>Amphibia</taxon>
        <taxon>Batrachia</taxon>
        <taxon>Caudata</taxon>
        <taxon>Salamandroidea</taxon>
        <taxon>Salamandridae</taxon>
        <taxon>Pleurodelinae</taxon>
        <taxon>Pleurodeles</taxon>
    </lineage>
</organism>
<protein>
    <submittedName>
        <fullName evidence="2">Uncharacterized protein</fullName>
    </submittedName>
</protein>
<dbReference type="Proteomes" id="UP001066276">
    <property type="component" value="Chromosome 10"/>
</dbReference>
<reference evidence="2" key="1">
    <citation type="journal article" date="2022" name="bioRxiv">
        <title>Sequencing and chromosome-scale assembly of the giantPleurodeles waltlgenome.</title>
        <authorList>
            <person name="Brown T."/>
            <person name="Elewa A."/>
            <person name="Iarovenko S."/>
            <person name="Subramanian E."/>
            <person name="Araus A.J."/>
            <person name="Petzold A."/>
            <person name="Susuki M."/>
            <person name="Suzuki K.-i.T."/>
            <person name="Hayashi T."/>
            <person name="Toyoda A."/>
            <person name="Oliveira C."/>
            <person name="Osipova E."/>
            <person name="Leigh N.D."/>
            <person name="Simon A."/>
            <person name="Yun M.H."/>
        </authorList>
    </citation>
    <scope>NUCLEOTIDE SEQUENCE</scope>
    <source>
        <strain evidence="2">20211129_DDA</strain>
        <tissue evidence="2">Liver</tissue>
    </source>
</reference>
<feature type="region of interest" description="Disordered" evidence="1">
    <location>
        <begin position="1"/>
        <end position="39"/>
    </location>
</feature>
<proteinExistence type="predicted"/>
<accession>A0AAV7LXN8</accession>
<name>A0AAV7LXN8_PLEWA</name>
<evidence type="ECO:0000256" key="1">
    <source>
        <dbReference type="SAM" id="MobiDB-lite"/>
    </source>
</evidence>